<keyword evidence="7" id="KW-1003">Cell membrane</keyword>
<evidence type="ECO:0000256" key="13">
    <source>
        <dbReference type="ARBA" id="ARBA00048366"/>
    </source>
</evidence>
<dbReference type="GO" id="GO:0000049">
    <property type="term" value="F:tRNA binding"/>
    <property type="evidence" value="ECO:0007669"/>
    <property type="project" value="TreeGrafter"/>
</dbReference>
<dbReference type="EC" id="2.7.7.87" evidence="5"/>
<accession>A0A9P0PCW5</accession>
<keyword evidence="9" id="KW-0808">Transferase</keyword>
<comment type="subunit">
    <text evidence="15">Interacts with RSC1A1.</text>
</comment>
<feature type="domain" description="YrdC-like" evidence="16">
    <location>
        <begin position="4"/>
        <end position="194"/>
    </location>
</feature>
<evidence type="ECO:0000256" key="10">
    <source>
        <dbReference type="ARBA" id="ARBA00022946"/>
    </source>
</evidence>
<sequence length="212" mass="23048">MKDPSAEDVAVGYLKSGSVIAVPTDTVYGLACDATNVSAINKLYSIKNRNKNKPLAICLNQVSELELWAEVHHLSSKILHALLPGPYTLVLKSTNNLDASLILKGNIGIRIPDYPFIRHISGHLGKPIALTSANLSNEPSATEILEFKSIWDQIPVIFDGAVIFDGGKLSNDRASTVVDLTEPGLFKVIRKGAGYLTMLNIFKEFGLEMIES</sequence>
<dbReference type="InterPro" id="IPR006070">
    <property type="entry name" value="Sua5-like_dom"/>
</dbReference>
<keyword evidence="11" id="KW-0496">Mitochondrion</keyword>
<comment type="catalytic activity">
    <reaction evidence="13">
        <text>L-threonine + hydrogencarbonate + ATP = L-threonylcarbamoyladenylate + diphosphate + H2O</text>
        <dbReference type="Rhea" id="RHEA:36407"/>
        <dbReference type="ChEBI" id="CHEBI:15377"/>
        <dbReference type="ChEBI" id="CHEBI:17544"/>
        <dbReference type="ChEBI" id="CHEBI:30616"/>
        <dbReference type="ChEBI" id="CHEBI:33019"/>
        <dbReference type="ChEBI" id="CHEBI:57926"/>
        <dbReference type="ChEBI" id="CHEBI:73682"/>
        <dbReference type="EC" id="2.7.7.87"/>
    </reaction>
</comment>
<dbReference type="Pfam" id="PF01300">
    <property type="entry name" value="Sua5_yciO_yrdC"/>
    <property type="match status" value="1"/>
</dbReference>
<evidence type="ECO:0000256" key="3">
    <source>
        <dbReference type="ARBA" id="ARBA00004496"/>
    </source>
</evidence>
<dbReference type="PROSITE" id="PS51163">
    <property type="entry name" value="YRDC"/>
    <property type="match status" value="1"/>
</dbReference>
<reference evidence="17" key="1">
    <citation type="submission" date="2022-03" db="EMBL/GenBank/DDBJ databases">
        <authorList>
            <person name="Sayadi A."/>
        </authorList>
    </citation>
    <scope>NUCLEOTIDE SEQUENCE</scope>
</reference>
<evidence type="ECO:0000256" key="6">
    <source>
        <dbReference type="ARBA" id="ARBA00015492"/>
    </source>
</evidence>
<evidence type="ECO:0000256" key="4">
    <source>
        <dbReference type="ARBA" id="ARBA00007663"/>
    </source>
</evidence>
<dbReference type="GO" id="GO:0005739">
    <property type="term" value="C:mitochondrion"/>
    <property type="evidence" value="ECO:0007669"/>
    <property type="project" value="UniProtKB-SubCell"/>
</dbReference>
<evidence type="ECO:0000256" key="11">
    <source>
        <dbReference type="ARBA" id="ARBA00023128"/>
    </source>
</evidence>
<dbReference type="GO" id="GO:0061710">
    <property type="term" value="F:L-threonylcarbamoyladenylate synthase"/>
    <property type="evidence" value="ECO:0007669"/>
    <property type="project" value="UniProtKB-EC"/>
</dbReference>
<evidence type="ECO:0000256" key="12">
    <source>
        <dbReference type="ARBA" id="ARBA00023136"/>
    </source>
</evidence>
<dbReference type="AlphaFoldDB" id="A0A9P0PCW5"/>
<organism evidence="17 18">
    <name type="scientific">Acanthoscelides obtectus</name>
    <name type="common">Bean weevil</name>
    <name type="synonym">Bruchus obtectus</name>
    <dbReference type="NCBI Taxonomy" id="200917"/>
    <lineage>
        <taxon>Eukaryota</taxon>
        <taxon>Metazoa</taxon>
        <taxon>Ecdysozoa</taxon>
        <taxon>Arthropoda</taxon>
        <taxon>Hexapoda</taxon>
        <taxon>Insecta</taxon>
        <taxon>Pterygota</taxon>
        <taxon>Neoptera</taxon>
        <taxon>Endopterygota</taxon>
        <taxon>Coleoptera</taxon>
        <taxon>Polyphaga</taxon>
        <taxon>Cucujiformia</taxon>
        <taxon>Chrysomeloidea</taxon>
        <taxon>Chrysomelidae</taxon>
        <taxon>Bruchinae</taxon>
        <taxon>Bruchini</taxon>
        <taxon>Acanthoscelides</taxon>
    </lineage>
</organism>
<keyword evidence="12" id="KW-0472">Membrane</keyword>
<dbReference type="PANTHER" id="PTHR17490:SF10">
    <property type="entry name" value="THREONYLCARBAMOYL-AMP SYNTHASE"/>
    <property type="match status" value="1"/>
</dbReference>
<dbReference type="FunFam" id="3.90.870.10:FF:000007">
    <property type="entry name" value="YrdC N6-threonylcarbamoyltransferase domain containing"/>
    <property type="match status" value="1"/>
</dbReference>
<dbReference type="EMBL" id="CAKOFQ010006896">
    <property type="protein sequence ID" value="CAH1980516.1"/>
    <property type="molecule type" value="Genomic_DNA"/>
</dbReference>
<dbReference type="GO" id="GO:0003725">
    <property type="term" value="F:double-stranded RNA binding"/>
    <property type="evidence" value="ECO:0007669"/>
    <property type="project" value="InterPro"/>
</dbReference>
<evidence type="ECO:0000256" key="7">
    <source>
        <dbReference type="ARBA" id="ARBA00022475"/>
    </source>
</evidence>
<evidence type="ECO:0000256" key="9">
    <source>
        <dbReference type="ARBA" id="ARBA00022679"/>
    </source>
</evidence>
<dbReference type="InterPro" id="IPR017945">
    <property type="entry name" value="DHBP_synth_RibB-like_a/b_dom"/>
</dbReference>
<evidence type="ECO:0000256" key="14">
    <source>
        <dbReference type="ARBA" id="ARBA00058524"/>
    </source>
</evidence>
<comment type="caution">
    <text evidence="17">The sequence shown here is derived from an EMBL/GenBank/DDBJ whole genome shotgun (WGS) entry which is preliminary data.</text>
</comment>
<dbReference type="Gene3D" id="3.90.870.10">
    <property type="entry name" value="DHBP synthase"/>
    <property type="match status" value="1"/>
</dbReference>
<dbReference type="OrthoDB" id="3648309at2759"/>
<keyword evidence="18" id="KW-1185">Reference proteome</keyword>
<protein>
    <recommendedName>
        <fullName evidence="6">Threonylcarbamoyl-AMP synthase</fullName>
        <ecNumber evidence="5">2.7.7.87</ecNumber>
    </recommendedName>
</protein>
<evidence type="ECO:0000259" key="16">
    <source>
        <dbReference type="PROSITE" id="PS51163"/>
    </source>
</evidence>
<dbReference type="PANTHER" id="PTHR17490">
    <property type="entry name" value="SUA5"/>
    <property type="match status" value="1"/>
</dbReference>
<dbReference type="SUPFAM" id="SSF55821">
    <property type="entry name" value="YrdC/RibB"/>
    <property type="match status" value="1"/>
</dbReference>
<name>A0A9P0PCW5_ACAOB</name>
<keyword evidence="10" id="KW-0809">Transit peptide</keyword>
<gene>
    <name evidence="17" type="ORF">ACAOBT_LOCUS14036</name>
</gene>
<dbReference type="NCBIfam" id="TIGR00057">
    <property type="entry name" value="L-threonylcarbamoyladenylate synthase"/>
    <property type="match status" value="1"/>
</dbReference>
<comment type="function">
    <text evidence="14">Cytoplasmic and mitochondrial threonylcarbamoyl-AMP synthase required for the formation of a threonylcarbamoyl group on adenosine at position 37 (t(6)A37) in tRNAs that read codons beginning with adenine. Catalyzes the conversion of L-threonine, HCO(3)(-)/CO(2) and ATP to give threonylcarbamoyl-AMP (TC-AMP) as the acyladenylate intermediate, with the release of diphosphate. Participates in t(6)A37 formation in cytoplasmic and mitochondrial tRNAs. May regulate the activity of some transporters.</text>
</comment>
<proteinExistence type="inferred from homology"/>
<dbReference type="GO" id="GO:0006450">
    <property type="term" value="P:regulation of translational fidelity"/>
    <property type="evidence" value="ECO:0007669"/>
    <property type="project" value="TreeGrafter"/>
</dbReference>
<dbReference type="GO" id="GO:0005886">
    <property type="term" value="C:plasma membrane"/>
    <property type="evidence" value="ECO:0007669"/>
    <property type="project" value="UniProtKB-SubCell"/>
</dbReference>
<evidence type="ECO:0000313" key="17">
    <source>
        <dbReference type="EMBL" id="CAH1980516.1"/>
    </source>
</evidence>
<evidence type="ECO:0000256" key="5">
    <source>
        <dbReference type="ARBA" id="ARBA00012584"/>
    </source>
</evidence>
<evidence type="ECO:0000256" key="2">
    <source>
        <dbReference type="ARBA" id="ARBA00004202"/>
    </source>
</evidence>
<evidence type="ECO:0000256" key="8">
    <source>
        <dbReference type="ARBA" id="ARBA00022490"/>
    </source>
</evidence>
<evidence type="ECO:0000313" key="18">
    <source>
        <dbReference type="Proteomes" id="UP001152888"/>
    </source>
</evidence>
<dbReference type="InterPro" id="IPR050156">
    <property type="entry name" value="TC-AMP_synthase_SUA5"/>
</dbReference>
<comment type="similarity">
    <text evidence="4">Belongs to the SUA5 family.</text>
</comment>
<keyword evidence="8" id="KW-0963">Cytoplasm</keyword>
<evidence type="ECO:0000256" key="15">
    <source>
        <dbReference type="ARBA" id="ARBA00063146"/>
    </source>
</evidence>
<comment type="subcellular location">
    <subcellularLocation>
        <location evidence="2">Cell membrane</location>
        <topology evidence="2">Peripheral membrane protein</topology>
    </subcellularLocation>
    <subcellularLocation>
        <location evidence="3">Cytoplasm</location>
    </subcellularLocation>
    <subcellularLocation>
        <location evidence="1">Mitochondrion</location>
    </subcellularLocation>
</comment>
<evidence type="ECO:0000256" key="1">
    <source>
        <dbReference type="ARBA" id="ARBA00004173"/>
    </source>
</evidence>
<dbReference type="Proteomes" id="UP001152888">
    <property type="component" value="Unassembled WGS sequence"/>
</dbReference>